<name>W1Q3F1_ABIDE</name>
<keyword evidence="1" id="KW-0472">Membrane</keyword>
<comment type="caution">
    <text evidence="2">The sequence shown here is derived from an EMBL/GenBank/DDBJ whole genome shotgun (WGS) entry which is preliminary data.</text>
</comment>
<sequence>MLSQEFDVNLVVRISNLSATSFQESYQQRDSSRKNFDYFITKLNRSQLLDHLEMKPQADESSGLIASRVYNNGHFSVYQFEQLEDHFYSLFLETDNPQTYSAFLKQFQLAYNEVMGTNYGLQAFQYKGAKESILGRNFKPAIKSMIYGAIIWLLLLMVWLLSKSKELAVLRMHGYSSLHALCHLCLDRVSLGFLLTNLAVNLWLIKDLSRLNFLWIGLIYLAIALLAWLVIGLLSWLPINSLLGQLKFNHYFLMPVIATKLFGFFICFSLLLPITGLMAVYRGGEHDPSLNNYGVLYPGFPGKDFFAARDGDDIYRGLSLVPLFKYLDRFNLIIFDTSQLARPGFNQEKPFGNRVMVNEYYLHKYPLLTTKGQPIKVDTESPKRIVIVPDTLLPYLKEIRDYYAEKNRNTEVLEQDVEIYVRDSKQAIVDLNHPGRKLAEDVIFLVQKYNDYDLNWWYIGGIGLESRAKIDMTMMTAQDYRDLKNLLKDLAQDDNFAYLLPISKVKEERYKLIIGENVVYLSQIGFAVYLLFGITLLTVLLYTKVYANKIAVKYLHGYSLSHSFAWLYLILTIQALIYVLYIWGNGMAGEFYLALALITLGELAMIGYSIRSIARRRIVDYIQGGENT</sequence>
<evidence type="ECO:0000313" key="3">
    <source>
        <dbReference type="Proteomes" id="UP000019050"/>
    </source>
</evidence>
<feature type="transmembrane region" description="Helical" evidence="1">
    <location>
        <begin position="251"/>
        <end position="272"/>
    </location>
</feature>
<feature type="transmembrane region" description="Helical" evidence="1">
    <location>
        <begin position="212"/>
        <end position="239"/>
    </location>
</feature>
<feature type="transmembrane region" description="Helical" evidence="1">
    <location>
        <begin position="518"/>
        <end position="543"/>
    </location>
</feature>
<accession>W1Q3F1</accession>
<reference evidence="2" key="1">
    <citation type="submission" date="2013-06" db="EMBL/GenBank/DDBJ databases">
        <authorList>
            <person name="Weinstock G."/>
            <person name="Sodergren E."/>
            <person name="Clifton S."/>
            <person name="Fulton L."/>
            <person name="Fulton B."/>
            <person name="Courtney L."/>
            <person name="Fronick C."/>
            <person name="Harrison M."/>
            <person name="Strong C."/>
            <person name="Farmer C."/>
            <person name="Delahaunty K."/>
            <person name="Markovic C."/>
            <person name="Hall O."/>
            <person name="Minx P."/>
            <person name="Tomlinson C."/>
            <person name="Mitreva M."/>
            <person name="Nelson J."/>
            <person name="Hou S."/>
            <person name="Wollam A."/>
            <person name="Pepin K.H."/>
            <person name="Johnson M."/>
            <person name="Bhonagiri V."/>
            <person name="Nash W.E."/>
            <person name="Warren W."/>
            <person name="Chinwalla A."/>
            <person name="Mardis E.R."/>
            <person name="Wilson R.K."/>
        </authorList>
    </citation>
    <scope>NUCLEOTIDE SEQUENCE [LARGE SCALE GENOMIC DNA]</scope>
    <source>
        <strain evidence="2">ATCC 49176</strain>
    </source>
</reference>
<feature type="transmembrane region" description="Helical" evidence="1">
    <location>
        <begin position="144"/>
        <end position="162"/>
    </location>
</feature>
<protein>
    <submittedName>
        <fullName evidence="2">Bacteriocin-associated integral membrane protein</fullName>
    </submittedName>
</protein>
<keyword evidence="1" id="KW-0812">Transmembrane</keyword>
<evidence type="ECO:0000313" key="2">
    <source>
        <dbReference type="EMBL" id="ESK65693.1"/>
    </source>
</evidence>
<keyword evidence="3" id="KW-1185">Reference proteome</keyword>
<evidence type="ECO:0000256" key="1">
    <source>
        <dbReference type="SAM" id="Phobius"/>
    </source>
</evidence>
<dbReference type="EMBL" id="ACIN03000006">
    <property type="protein sequence ID" value="ESK65693.1"/>
    <property type="molecule type" value="Genomic_DNA"/>
</dbReference>
<dbReference type="STRING" id="592010.GCWU000182_000968"/>
<keyword evidence="1" id="KW-1133">Transmembrane helix</keyword>
<dbReference type="GeneID" id="84817512"/>
<feature type="transmembrane region" description="Helical" evidence="1">
    <location>
        <begin position="591"/>
        <end position="610"/>
    </location>
</feature>
<dbReference type="OrthoDB" id="2076832at2"/>
<dbReference type="HOGENOM" id="CLU_435244_0_0_9"/>
<gene>
    <name evidence="2" type="ORF">GCWU000182_000968</name>
</gene>
<dbReference type="AlphaFoldDB" id="W1Q3F1"/>
<dbReference type="Proteomes" id="UP000019050">
    <property type="component" value="Unassembled WGS sequence"/>
</dbReference>
<dbReference type="RefSeq" id="WP_023391616.1">
    <property type="nucleotide sequence ID" value="NZ_KI535340.1"/>
</dbReference>
<feature type="transmembrane region" description="Helical" evidence="1">
    <location>
        <begin position="174"/>
        <end position="200"/>
    </location>
</feature>
<feature type="transmembrane region" description="Helical" evidence="1">
    <location>
        <begin position="563"/>
        <end position="584"/>
    </location>
</feature>
<dbReference type="eggNOG" id="COG4652">
    <property type="taxonomic scope" value="Bacteria"/>
</dbReference>
<proteinExistence type="predicted"/>
<organism evidence="2 3">
    <name type="scientific">Abiotrophia defectiva ATCC 49176</name>
    <dbReference type="NCBI Taxonomy" id="592010"/>
    <lineage>
        <taxon>Bacteria</taxon>
        <taxon>Bacillati</taxon>
        <taxon>Bacillota</taxon>
        <taxon>Bacilli</taxon>
        <taxon>Lactobacillales</taxon>
        <taxon>Aerococcaceae</taxon>
        <taxon>Abiotrophia</taxon>
    </lineage>
</organism>